<dbReference type="EMBL" id="JABWDY010023079">
    <property type="protein sequence ID" value="KAF5191201.1"/>
    <property type="molecule type" value="Genomic_DNA"/>
</dbReference>
<accession>A0A7J6W1Z0</accession>
<dbReference type="InterPro" id="IPR013101">
    <property type="entry name" value="LRR_PRU1-like"/>
</dbReference>
<dbReference type="SUPFAM" id="SSF52047">
    <property type="entry name" value="RNI-like"/>
    <property type="match status" value="1"/>
</dbReference>
<protein>
    <recommendedName>
        <fullName evidence="1">FBD domain-containing protein</fullName>
    </recommendedName>
</protein>
<dbReference type="InterPro" id="IPR006566">
    <property type="entry name" value="FBD"/>
</dbReference>
<reference evidence="2 3" key="1">
    <citation type="submission" date="2020-06" db="EMBL/GenBank/DDBJ databases">
        <title>Transcriptomic and genomic resources for Thalictrum thalictroides and T. hernandezii: Facilitating candidate gene discovery in an emerging model plant lineage.</title>
        <authorList>
            <person name="Arias T."/>
            <person name="Riano-Pachon D.M."/>
            <person name="Di Stilio V.S."/>
        </authorList>
    </citation>
    <scope>NUCLEOTIDE SEQUENCE [LARGE SCALE GENOMIC DNA]</scope>
    <source>
        <strain evidence="3">cv. WT478/WT964</strain>
        <tissue evidence="2">Leaves</tissue>
    </source>
</reference>
<evidence type="ECO:0000259" key="1">
    <source>
        <dbReference type="SMART" id="SM00579"/>
    </source>
</evidence>
<keyword evidence="3" id="KW-1185">Reference proteome</keyword>
<dbReference type="AlphaFoldDB" id="A0A7J6W1Z0"/>
<dbReference type="Pfam" id="PF07723">
    <property type="entry name" value="LRR_2"/>
    <property type="match status" value="1"/>
</dbReference>
<organism evidence="2 3">
    <name type="scientific">Thalictrum thalictroides</name>
    <name type="common">Rue-anemone</name>
    <name type="synonym">Anemone thalictroides</name>
    <dbReference type="NCBI Taxonomy" id="46969"/>
    <lineage>
        <taxon>Eukaryota</taxon>
        <taxon>Viridiplantae</taxon>
        <taxon>Streptophyta</taxon>
        <taxon>Embryophyta</taxon>
        <taxon>Tracheophyta</taxon>
        <taxon>Spermatophyta</taxon>
        <taxon>Magnoliopsida</taxon>
        <taxon>Ranunculales</taxon>
        <taxon>Ranunculaceae</taxon>
        <taxon>Thalictroideae</taxon>
        <taxon>Thalictrum</taxon>
    </lineage>
</organism>
<dbReference type="Pfam" id="PF08387">
    <property type="entry name" value="FBD"/>
    <property type="match status" value="1"/>
</dbReference>
<evidence type="ECO:0000313" key="3">
    <source>
        <dbReference type="Proteomes" id="UP000554482"/>
    </source>
</evidence>
<name>A0A7J6W1Z0_THATH</name>
<comment type="caution">
    <text evidence="2">The sequence shown here is derived from an EMBL/GenBank/DDBJ whole genome shotgun (WGS) entry which is preliminary data.</text>
</comment>
<dbReference type="PANTHER" id="PTHR31900">
    <property type="entry name" value="F-BOX/RNI SUPERFAMILY PROTEIN-RELATED"/>
    <property type="match status" value="1"/>
</dbReference>
<feature type="domain" description="FBD" evidence="1">
    <location>
        <begin position="240"/>
        <end position="314"/>
    </location>
</feature>
<proteinExistence type="predicted"/>
<gene>
    <name evidence="2" type="ORF">FRX31_019211</name>
</gene>
<dbReference type="InterPro" id="IPR050232">
    <property type="entry name" value="FBL13/AtMIF1-like"/>
</dbReference>
<dbReference type="SMART" id="SM00579">
    <property type="entry name" value="FBD"/>
    <property type="match status" value="1"/>
</dbReference>
<dbReference type="Proteomes" id="UP000554482">
    <property type="component" value="Unassembled WGS sequence"/>
</dbReference>
<dbReference type="InterPro" id="IPR032675">
    <property type="entry name" value="LRR_dom_sf"/>
</dbReference>
<dbReference type="Gene3D" id="3.80.10.10">
    <property type="entry name" value="Ribonuclease Inhibitor"/>
    <property type="match status" value="1"/>
</dbReference>
<dbReference type="OrthoDB" id="1298252at2759"/>
<evidence type="ECO:0000313" key="2">
    <source>
        <dbReference type="EMBL" id="KAF5191201.1"/>
    </source>
</evidence>
<dbReference type="PANTHER" id="PTHR31900:SF30">
    <property type="entry name" value="SUPERFAMILY PROTEIN, PUTATIVE-RELATED"/>
    <property type="match status" value="1"/>
</dbReference>
<sequence length="314" mass="35669">MLALYHVSLSLPETIEFSMLKVLKLTDVKFSDYNQVDRLISSCPLLEDLSIHLFMKRDDNNTHIIISAANLKKLFLIITTNGVIEVQICCRNLCSIRYLGSPPDIHPEVLPFLSSAKIQYNPYSINLASSVYIRRTSKILKSLQNVATLQLDWVCIEFLNRDRDLLSHLPTSCCSLRELFVGIWPTKNQVQVVLILLGSYSNLQDLSISFYPIQNDFIDMLDDMLSNEGFWWQSQEISGEGAVKNLKTVKVNLFSGSDVEFELVRYLLGNANDLVSMTISYTKELHEDAARQLSVSQKVLEFTKASPYVEISLS</sequence>